<gene>
    <name evidence="2" type="ORF">E2C01_023058</name>
</gene>
<feature type="region of interest" description="Disordered" evidence="1">
    <location>
        <begin position="108"/>
        <end position="130"/>
    </location>
</feature>
<evidence type="ECO:0000256" key="1">
    <source>
        <dbReference type="SAM" id="MobiDB-lite"/>
    </source>
</evidence>
<protein>
    <submittedName>
        <fullName evidence="2">Uncharacterized protein</fullName>
    </submittedName>
</protein>
<keyword evidence="3" id="KW-1185">Reference proteome</keyword>
<comment type="caution">
    <text evidence="2">The sequence shown here is derived from an EMBL/GenBank/DDBJ whole genome shotgun (WGS) entry which is preliminary data.</text>
</comment>
<proteinExistence type="predicted"/>
<dbReference type="EMBL" id="VSRR010002138">
    <property type="protein sequence ID" value="MPC29808.1"/>
    <property type="molecule type" value="Genomic_DNA"/>
</dbReference>
<sequence>MQPRHDTVEQKKNGNKFDDDYEKSSRSERVKFDGKFTEWGKVEEEEEEKEEEEEEEEEEEGGNGERLTSVMDSRLIFVTSNGQATQSLWFRRGSRAILGLDELCNAAKEATPQQTLTRREKYSFPDCERH</sequence>
<feature type="compositionally biased region" description="Basic and acidic residues" evidence="1">
    <location>
        <begin position="117"/>
        <end position="130"/>
    </location>
</feature>
<evidence type="ECO:0000313" key="3">
    <source>
        <dbReference type="Proteomes" id="UP000324222"/>
    </source>
</evidence>
<feature type="compositionally biased region" description="Basic and acidic residues" evidence="1">
    <location>
        <begin position="1"/>
        <end position="42"/>
    </location>
</feature>
<organism evidence="2 3">
    <name type="scientific">Portunus trituberculatus</name>
    <name type="common">Swimming crab</name>
    <name type="synonym">Neptunus trituberculatus</name>
    <dbReference type="NCBI Taxonomy" id="210409"/>
    <lineage>
        <taxon>Eukaryota</taxon>
        <taxon>Metazoa</taxon>
        <taxon>Ecdysozoa</taxon>
        <taxon>Arthropoda</taxon>
        <taxon>Crustacea</taxon>
        <taxon>Multicrustacea</taxon>
        <taxon>Malacostraca</taxon>
        <taxon>Eumalacostraca</taxon>
        <taxon>Eucarida</taxon>
        <taxon>Decapoda</taxon>
        <taxon>Pleocyemata</taxon>
        <taxon>Brachyura</taxon>
        <taxon>Eubrachyura</taxon>
        <taxon>Portunoidea</taxon>
        <taxon>Portunidae</taxon>
        <taxon>Portuninae</taxon>
        <taxon>Portunus</taxon>
    </lineage>
</organism>
<feature type="compositionally biased region" description="Acidic residues" evidence="1">
    <location>
        <begin position="43"/>
        <end position="62"/>
    </location>
</feature>
<name>A0A5B7E7U3_PORTR</name>
<evidence type="ECO:0000313" key="2">
    <source>
        <dbReference type="EMBL" id="MPC29808.1"/>
    </source>
</evidence>
<dbReference type="AlphaFoldDB" id="A0A5B7E7U3"/>
<accession>A0A5B7E7U3</accession>
<feature type="region of interest" description="Disordered" evidence="1">
    <location>
        <begin position="1"/>
        <end position="68"/>
    </location>
</feature>
<reference evidence="2 3" key="1">
    <citation type="submission" date="2019-05" db="EMBL/GenBank/DDBJ databases">
        <title>Another draft genome of Portunus trituberculatus and its Hox gene families provides insights of decapod evolution.</title>
        <authorList>
            <person name="Jeong J.-H."/>
            <person name="Song I."/>
            <person name="Kim S."/>
            <person name="Choi T."/>
            <person name="Kim D."/>
            <person name="Ryu S."/>
            <person name="Kim W."/>
        </authorList>
    </citation>
    <scope>NUCLEOTIDE SEQUENCE [LARGE SCALE GENOMIC DNA]</scope>
    <source>
        <tissue evidence="2">Muscle</tissue>
    </source>
</reference>
<dbReference type="Proteomes" id="UP000324222">
    <property type="component" value="Unassembled WGS sequence"/>
</dbReference>